<protein>
    <submittedName>
        <fullName evidence="1">8290_t:CDS:1</fullName>
    </submittedName>
</protein>
<organism evidence="1 2">
    <name type="scientific">Scutellospora calospora</name>
    <dbReference type="NCBI Taxonomy" id="85575"/>
    <lineage>
        <taxon>Eukaryota</taxon>
        <taxon>Fungi</taxon>
        <taxon>Fungi incertae sedis</taxon>
        <taxon>Mucoromycota</taxon>
        <taxon>Glomeromycotina</taxon>
        <taxon>Glomeromycetes</taxon>
        <taxon>Diversisporales</taxon>
        <taxon>Gigasporaceae</taxon>
        <taxon>Scutellospora</taxon>
    </lineage>
</organism>
<name>A0ACA9MEF2_9GLOM</name>
<gene>
    <name evidence="1" type="ORF">SCALOS_LOCUS6202</name>
</gene>
<evidence type="ECO:0000313" key="2">
    <source>
        <dbReference type="Proteomes" id="UP000789860"/>
    </source>
</evidence>
<sequence length="49" mass="5649">KTIPTKKGQLTKRGITRLDNLPNGRKKTVLAKRRIQHEQNVRKTKGPDE</sequence>
<dbReference type="EMBL" id="CAJVPM010011404">
    <property type="protein sequence ID" value="CAG8580911.1"/>
    <property type="molecule type" value="Genomic_DNA"/>
</dbReference>
<feature type="non-terminal residue" evidence="1">
    <location>
        <position position="1"/>
    </location>
</feature>
<accession>A0ACA9MEF2</accession>
<keyword evidence="2" id="KW-1185">Reference proteome</keyword>
<comment type="caution">
    <text evidence="1">The sequence shown here is derived from an EMBL/GenBank/DDBJ whole genome shotgun (WGS) entry which is preliminary data.</text>
</comment>
<dbReference type="Proteomes" id="UP000789860">
    <property type="component" value="Unassembled WGS sequence"/>
</dbReference>
<evidence type="ECO:0000313" key="1">
    <source>
        <dbReference type="EMBL" id="CAG8580911.1"/>
    </source>
</evidence>
<reference evidence="1" key="1">
    <citation type="submission" date="2021-06" db="EMBL/GenBank/DDBJ databases">
        <authorList>
            <person name="Kallberg Y."/>
            <person name="Tangrot J."/>
            <person name="Rosling A."/>
        </authorList>
    </citation>
    <scope>NUCLEOTIDE SEQUENCE</scope>
    <source>
        <strain evidence="1">AU212A</strain>
    </source>
</reference>
<proteinExistence type="predicted"/>